<comment type="caution">
    <text evidence="6">The sequence shown here is derived from an EMBL/GenBank/DDBJ whole genome shotgun (WGS) entry which is preliminary data.</text>
</comment>
<dbReference type="PANTHER" id="PTHR30290:SF9">
    <property type="entry name" value="OLIGOPEPTIDE-BINDING PROTEIN APPA"/>
    <property type="match status" value="1"/>
</dbReference>
<dbReference type="PIRSF" id="PIRSF002741">
    <property type="entry name" value="MppA"/>
    <property type="match status" value="1"/>
</dbReference>
<organism evidence="6 7">
    <name type="scientific">Picrophilus torridus (strain ATCC 700027 / DSM 9790 / JCM 10055 / NBRC 100828 / KAW 2/3)</name>
    <dbReference type="NCBI Taxonomy" id="1122961"/>
    <lineage>
        <taxon>Archaea</taxon>
        <taxon>Methanobacteriati</taxon>
        <taxon>Thermoplasmatota</taxon>
        <taxon>Thermoplasmata</taxon>
        <taxon>Thermoplasmatales</taxon>
        <taxon>Picrophilaceae</taxon>
        <taxon>Picrophilus</taxon>
    </lineage>
</organism>
<evidence type="ECO:0000256" key="1">
    <source>
        <dbReference type="ARBA" id="ARBA00005695"/>
    </source>
</evidence>
<dbReference type="GO" id="GO:0043190">
    <property type="term" value="C:ATP-binding cassette (ABC) transporter complex"/>
    <property type="evidence" value="ECO:0007669"/>
    <property type="project" value="InterPro"/>
</dbReference>
<evidence type="ECO:0000313" key="6">
    <source>
        <dbReference type="EMBL" id="SMD30891.1"/>
    </source>
</evidence>
<evidence type="ECO:0000256" key="2">
    <source>
        <dbReference type="ARBA" id="ARBA00022448"/>
    </source>
</evidence>
<evidence type="ECO:0000256" key="4">
    <source>
        <dbReference type="SAM" id="Phobius"/>
    </source>
</evidence>
<dbReference type="Proteomes" id="UP000192315">
    <property type="component" value="Unassembled WGS sequence"/>
</dbReference>
<dbReference type="GO" id="GO:1904680">
    <property type="term" value="F:peptide transmembrane transporter activity"/>
    <property type="evidence" value="ECO:0007669"/>
    <property type="project" value="TreeGrafter"/>
</dbReference>
<dbReference type="Pfam" id="PF00496">
    <property type="entry name" value="SBP_bac_5"/>
    <property type="match status" value="1"/>
</dbReference>
<gene>
    <name evidence="6" type="ORF">SAMN02745355_0808</name>
</gene>
<evidence type="ECO:0000259" key="5">
    <source>
        <dbReference type="Pfam" id="PF00496"/>
    </source>
</evidence>
<keyword evidence="4" id="KW-1133">Transmembrane helix</keyword>
<dbReference type="Gene3D" id="3.90.76.10">
    <property type="entry name" value="Dipeptide-binding Protein, Domain 1"/>
    <property type="match status" value="1"/>
</dbReference>
<name>A0A8G2FWP6_PICTO</name>
<dbReference type="AlphaFoldDB" id="A0A8G2FWP6"/>
<dbReference type="GO" id="GO:0015833">
    <property type="term" value="P:peptide transport"/>
    <property type="evidence" value="ECO:0007669"/>
    <property type="project" value="TreeGrafter"/>
</dbReference>
<sequence>MKNGMFSIAMAIAVAIIIASSGLVTVAATGSYFTPANTGSNENGTLYISPGPTPAFVDNFNPFNMWSEPSGIMSLFYEPLLQINTYNGTTIPWLATSYEWSNNNTLLTLNLRHNVHFSDGIPFNSSDVVFTFNLQKKLFGEWGNINNIYAVNQYTVNFNFSKPDTQCLFYLGSDFMLPEKLWQNVSDPASKIITNPVGTGPYVLSSFSGQKIVLTANKNYWMSGEPKIKRIVYVDYTSNSALTLAMAQGKVDWTSVFAPNITTLFVSKDPKYNHYYFPPGQPVTLITNDAVYPFNLSYFRQAISLSINRTEICQVGEYGYEKPANAANILAQQMFWLNSTNAKMAEYLSEYNPSAAIKLLEKHGFTLKSGRLYNPNGTEIPALTIMSVAGYTDWDTDISIIASELSAIGLKVNIETPTSSVVASDIATGNFEMAQDTVTGIGPNPWYDYSGLVGSLTPIGKTAYINEERWNYTSTNFMKYYDEFPETSNVNTEKKLINDMAGIMLDQMPMIPLVYSADWYEYVNRTIGGFPNQNNGYWIPMPWYPGPMEVVLMHLYVKNSIKKSNNYLPYEVLGAIVVIIIIGAVASLYLRKKRNNDR</sequence>
<keyword evidence="2" id="KW-0813">Transport</keyword>
<evidence type="ECO:0000256" key="3">
    <source>
        <dbReference type="ARBA" id="ARBA00022729"/>
    </source>
</evidence>
<keyword evidence="4" id="KW-0812">Transmembrane</keyword>
<keyword evidence="3" id="KW-0732">Signal</keyword>
<feature type="domain" description="Solute-binding protein family 5" evidence="5">
    <location>
        <begin position="91"/>
        <end position="454"/>
    </location>
</feature>
<dbReference type="EMBL" id="FWYE01000002">
    <property type="protein sequence ID" value="SMD30891.1"/>
    <property type="molecule type" value="Genomic_DNA"/>
</dbReference>
<dbReference type="CDD" id="cd08509">
    <property type="entry name" value="PBP2_TmCBP_oligosaccharides_like"/>
    <property type="match status" value="1"/>
</dbReference>
<dbReference type="GO" id="GO:0042597">
    <property type="term" value="C:periplasmic space"/>
    <property type="evidence" value="ECO:0007669"/>
    <property type="project" value="UniProtKB-ARBA"/>
</dbReference>
<evidence type="ECO:0000313" key="7">
    <source>
        <dbReference type="Proteomes" id="UP000192315"/>
    </source>
</evidence>
<dbReference type="InterPro" id="IPR030678">
    <property type="entry name" value="Peptide/Ni-bd"/>
</dbReference>
<keyword evidence="4" id="KW-0472">Membrane</keyword>
<dbReference type="SUPFAM" id="SSF53850">
    <property type="entry name" value="Periplasmic binding protein-like II"/>
    <property type="match status" value="1"/>
</dbReference>
<dbReference type="InterPro" id="IPR000914">
    <property type="entry name" value="SBP_5_dom"/>
</dbReference>
<dbReference type="Gene3D" id="3.40.190.10">
    <property type="entry name" value="Periplasmic binding protein-like II"/>
    <property type="match status" value="1"/>
</dbReference>
<dbReference type="Gene3D" id="3.10.105.10">
    <property type="entry name" value="Dipeptide-binding Protein, Domain 3"/>
    <property type="match status" value="1"/>
</dbReference>
<protein>
    <submittedName>
        <fullName evidence="6">Peptide/nickel transport system substrate-binding protein</fullName>
    </submittedName>
</protein>
<proteinExistence type="inferred from homology"/>
<reference evidence="6 7" key="1">
    <citation type="submission" date="2017-04" db="EMBL/GenBank/DDBJ databases">
        <authorList>
            <person name="Varghese N."/>
            <person name="Submissions S."/>
        </authorList>
    </citation>
    <scope>NUCLEOTIDE SEQUENCE [LARGE SCALE GENOMIC DNA]</scope>
    <source>
        <strain evidence="6 7">DSM 9789</strain>
    </source>
</reference>
<accession>A0A8G2FWP6</accession>
<dbReference type="PANTHER" id="PTHR30290">
    <property type="entry name" value="PERIPLASMIC BINDING COMPONENT OF ABC TRANSPORTER"/>
    <property type="match status" value="1"/>
</dbReference>
<dbReference type="RefSeq" id="WP_084272746.1">
    <property type="nucleotide sequence ID" value="NZ_FWYE01000002.1"/>
</dbReference>
<comment type="similarity">
    <text evidence="1">Belongs to the bacterial solute-binding protein 5 family.</text>
</comment>
<dbReference type="InterPro" id="IPR039424">
    <property type="entry name" value="SBP_5"/>
</dbReference>
<feature type="transmembrane region" description="Helical" evidence="4">
    <location>
        <begin position="567"/>
        <end position="590"/>
    </location>
</feature>
<keyword evidence="7" id="KW-1185">Reference proteome</keyword>